<feature type="domain" description="NADH:quinone oxidoreductase/Mrp antiporter transmembrane" evidence="9">
    <location>
        <begin position="372"/>
        <end position="443"/>
    </location>
</feature>
<evidence type="ECO:0000256" key="6">
    <source>
        <dbReference type="ARBA" id="ARBA00023136"/>
    </source>
</evidence>
<feature type="transmembrane region" description="Helical" evidence="8">
    <location>
        <begin position="264"/>
        <end position="285"/>
    </location>
</feature>
<evidence type="ECO:0000256" key="2">
    <source>
        <dbReference type="ARBA" id="ARBA00007012"/>
    </source>
</evidence>
<name>A0A4P8NPT0_9FUNG</name>
<organism evidence="10">
    <name type="scientific">Synchytrium taraxaci</name>
    <dbReference type="NCBI Taxonomy" id="1383262"/>
    <lineage>
        <taxon>Eukaryota</taxon>
        <taxon>Fungi</taxon>
        <taxon>Fungi incertae sedis</taxon>
        <taxon>Chytridiomycota</taxon>
        <taxon>Chytridiomycota incertae sedis</taxon>
        <taxon>Chytridiomycetes</taxon>
        <taxon>Synchytriales</taxon>
        <taxon>Synchytriaceae</taxon>
        <taxon>Synchytrium</taxon>
    </lineage>
</organism>
<gene>
    <name evidence="10" type="primary">nad2</name>
</gene>
<feature type="transmembrane region" description="Helical" evidence="8">
    <location>
        <begin position="292"/>
        <end position="309"/>
    </location>
</feature>
<dbReference type="GO" id="GO:0016020">
    <property type="term" value="C:membrane"/>
    <property type="evidence" value="ECO:0007669"/>
    <property type="project" value="UniProtKB-SubCell"/>
</dbReference>
<feature type="transmembrane region" description="Helical" evidence="8">
    <location>
        <begin position="122"/>
        <end position="140"/>
    </location>
</feature>
<evidence type="ECO:0000313" key="10">
    <source>
        <dbReference type="EMBL" id="QCQ69082.1"/>
    </source>
</evidence>
<proteinExistence type="inferred from homology"/>
<evidence type="ECO:0000256" key="1">
    <source>
        <dbReference type="ARBA" id="ARBA00004141"/>
    </source>
</evidence>
<feature type="transmembrane region" description="Helical" evidence="8">
    <location>
        <begin position="315"/>
        <end position="335"/>
    </location>
</feature>
<feature type="transmembrane region" description="Helical" evidence="8">
    <location>
        <begin position="31"/>
        <end position="51"/>
    </location>
</feature>
<evidence type="ECO:0000256" key="3">
    <source>
        <dbReference type="ARBA" id="ARBA00021008"/>
    </source>
</evidence>
<accession>A0A4P8NPT0</accession>
<sequence>MLLILGLLGLIYPLYLILPIQKIITKNVTPLLIRLASLFLVLELLNIGLNLSYIQDEVLFLDGIHRLNTNILIYQLLLISFSFLLFQVYTYYLKSSETFMIIFTNVIAILNLIESYDWLLTIVNYELINITLYLIVSIKNGSEKAISASIKYFLLSALTTTFFLLFITLIYALTGTLHWDNMGLLWIFIEKDLKLPLFFMLITIFFKIGAAPFHNWSPDLLDAIPTVLTSWMATIPKFGILLFLSLFSYFWVPTPDLESGGIPINYFILFIANISILVGSIGLSSQWRIKRFLAYSAISNIGFLLLALVCAPLELYVSYLIIYALTSIGIFMILVHIGPTLDQQSGFCTLSIGEAQVEPRSHPGTLNHELIAYRVYDQEMILQLSGIYHQNAFLGLSLTFLLFSLMGLPPMAGFFAKLMVLASTINLGYISLALFAILGSIISSVNYLNLIKIINVNLPMQRLGEATLPIALGRDPLGYFNALSVSKEISYYLSIIVAFTVFFLFYPLNLFTFGS</sequence>
<feature type="transmembrane region" description="Helical" evidence="8">
    <location>
        <begin position="489"/>
        <end position="508"/>
    </location>
</feature>
<feature type="transmembrane region" description="Helical" evidence="8">
    <location>
        <begin position="193"/>
        <end position="213"/>
    </location>
</feature>
<protein>
    <recommendedName>
        <fullName evidence="3">NADH-ubiquinone oxidoreductase chain 2</fullName>
    </recommendedName>
    <alternativeName>
        <fullName evidence="7">NADH dehydrogenase subunit 2</fullName>
    </alternativeName>
</protein>
<feature type="transmembrane region" description="Helical" evidence="8">
    <location>
        <begin position="6"/>
        <end position="24"/>
    </location>
</feature>
<dbReference type="PANTHER" id="PTHR22773">
    <property type="entry name" value="NADH DEHYDROGENASE"/>
    <property type="match status" value="1"/>
</dbReference>
<comment type="similarity">
    <text evidence="2">Belongs to the complex I subunit 2 family.</text>
</comment>
<comment type="subcellular location">
    <subcellularLocation>
        <location evidence="1">Membrane</location>
        <topology evidence="1">Multi-pass membrane protein</topology>
    </subcellularLocation>
</comment>
<evidence type="ECO:0000256" key="8">
    <source>
        <dbReference type="SAM" id="Phobius"/>
    </source>
</evidence>
<dbReference type="EMBL" id="MK292666">
    <property type="protein sequence ID" value="QCQ69082.1"/>
    <property type="molecule type" value="Genomic_DNA"/>
</dbReference>
<dbReference type="AlphaFoldDB" id="A0A4P8NPT0"/>
<geneLocation type="mitochondrion" evidence="10"/>
<keyword evidence="10" id="KW-0496">Mitochondrion</keyword>
<keyword evidence="4 8" id="KW-0812">Transmembrane</keyword>
<keyword evidence="5 8" id="KW-1133">Transmembrane helix</keyword>
<evidence type="ECO:0000256" key="7">
    <source>
        <dbReference type="ARBA" id="ARBA00031028"/>
    </source>
</evidence>
<keyword evidence="6 8" id="KW-0472">Membrane</keyword>
<reference evidence="10" key="1">
    <citation type="journal article" date="2018" name="BMC Evol. Biol.">
        <title>The linear mitochondrial genome of the quarantine chytrid Synchytrium endobioticum; insights into the evolution and recent history of an obligate biotrophic plant pathogen.</title>
        <authorList>
            <person name="van de Vossenberg B.T.L.H."/>
            <person name="Brankovics B."/>
            <person name="Nguyen H.D.T."/>
            <person name="van Gent-Pelzer M.P.E."/>
            <person name="Smith D."/>
            <person name="Dadej K."/>
            <person name="Przetakiewicz J."/>
            <person name="Kreuze J.F."/>
            <person name="Boerma M."/>
            <person name="van Leeuwen G.C.M."/>
            <person name="Andre Levesque C."/>
            <person name="van der Lee T.A.J."/>
        </authorList>
    </citation>
    <scope>NUCLEOTIDE SEQUENCE</scope>
    <source>
        <strain evidence="10">Stara13</strain>
    </source>
</reference>
<dbReference type="Pfam" id="PF00361">
    <property type="entry name" value="Proton_antipo_M"/>
    <property type="match status" value="2"/>
</dbReference>
<feature type="domain" description="NADH:quinone oxidoreductase/Mrp antiporter transmembrane" evidence="9">
    <location>
        <begin position="115"/>
        <end position="337"/>
    </location>
</feature>
<feature type="transmembrane region" description="Helical" evidence="8">
    <location>
        <begin position="152"/>
        <end position="173"/>
    </location>
</feature>
<feature type="transmembrane region" description="Helical" evidence="8">
    <location>
        <begin position="71"/>
        <end position="92"/>
    </location>
</feature>
<dbReference type="InterPro" id="IPR001750">
    <property type="entry name" value="ND/Mrp_TM"/>
</dbReference>
<feature type="transmembrane region" description="Helical" evidence="8">
    <location>
        <begin position="234"/>
        <end position="252"/>
    </location>
</feature>
<feature type="transmembrane region" description="Helical" evidence="8">
    <location>
        <begin position="427"/>
        <end position="450"/>
    </location>
</feature>
<evidence type="ECO:0000256" key="5">
    <source>
        <dbReference type="ARBA" id="ARBA00022989"/>
    </source>
</evidence>
<evidence type="ECO:0000259" key="9">
    <source>
        <dbReference type="Pfam" id="PF00361"/>
    </source>
</evidence>
<feature type="transmembrane region" description="Helical" evidence="8">
    <location>
        <begin position="392"/>
        <end position="415"/>
    </location>
</feature>
<evidence type="ECO:0000256" key="4">
    <source>
        <dbReference type="ARBA" id="ARBA00022692"/>
    </source>
</evidence>